<dbReference type="GO" id="GO:0006228">
    <property type="term" value="P:UTP biosynthetic process"/>
    <property type="evidence" value="ECO:0007669"/>
    <property type="project" value="TreeGrafter"/>
</dbReference>
<dbReference type="AlphaFoldDB" id="A0A6I9MX77"/>
<evidence type="ECO:0000313" key="5">
    <source>
        <dbReference type="Proteomes" id="UP000504611"/>
    </source>
</evidence>
<evidence type="ECO:0000256" key="2">
    <source>
        <dbReference type="ARBA" id="ARBA00022741"/>
    </source>
</evidence>
<keyword evidence="3" id="KW-0067">ATP-binding</keyword>
<name>A0A6I9MX77_9TELE</name>
<evidence type="ECO:0000259" key="4">
    <source>
        <dbReference type="SMART" id="SM01096"/>
    </source>
</evidence>
<protein>
    <submittedName>
        <fullName evidence="6">CAD protein-like</fullName>
    </submittedName>
</protein>
<dbReference type="Proteomes" id="UP000504611">
    <property type="component" value="Unplaced"/>
</dbReference>
<dbReference type="GeneID" id="104946362"/>
<dbReference type="SMART" id="SM01096">
    <property type="entry name" value="CPSase_L_D3"/>
    <property type="match status" value="1"/>
</dbReference>
<feature type="non-terminal residue" evidence="6">
    <location>
        <position position="210"/>
    </location>
</feature>
<evidence type="ECO:0000256" key="1">
    <source>
        <dbReference type="ARBA" id="ARBA00022598"/>
    </source>
</evidence>
<dbReference type="SUPFAM" id="SSF48108">
    <property type="entry name" value="Carbamoyl phosphate synthetase, large subunit connection domain"/>
    <property type="match status" value="1"/>
</dbReference>
<dbReference type="InterPro" id="IPR005480">
    <property type="entry name" value="CPSase_lsu_oligo"/>
</dbReference>
<dbReference type="Pfam" id="PF02787">
    <property type="entry name" value="CPSase_L_D3"/>
    <property type="match status" value="1"/>
</dbReference>
<feature type="domain" description="Carbamoyl-phosphate synthetase large subunit oligomerisation" evidence="4">
    <location>
        <begin position="130"/>
        <end position="204"/>
    </location>
</feature>
<dbReference type="RefSeq" id="XP_010770524.1">
    <property type="nucleotide sequence ID" value="XM_010772222.1"/>
</dbReference>
<keyword evidence="1" id="KW-0436">Ligase</keyword>
<keyword evidence="2" id="KW-0547">Nucleotide-binding</keyword>
<dbReference type="SUPFAM" id="SSF56059">
    <property type="entry name" value="Glutathione synthetase ATP-binding domain-like"/>
    <property type="match status" value="1"/>
</dbReference>
<dbReference type="PANTHER" id="PTHR11405:SF5">
    <property type="entry name" value="CAD PROTEIN"/>
    <property type="match status" value="1"/>
</dbReference>
<sequence length="210" mass="24716">MSVFCSLLIFKCNLQNVIFLDFCFWTLHQSLQYFLCDSILKKIRNFFFFRNSVTNSTTANFEPSLDYCVVKVPRWDLSKFLRVSTTIGSSMKSVGEVMAIGRSFEEAFQKALRMVDENCVGFDHTIKPVSEEELQTPTDKRIFVLASALRSNYTVDQLYELTKIDRWFLHKMKNITDHEKLLETYNQVSINRTIRYHFNSHLTFQPRKSV</sequence>
<accession>A0A6I9MX77</accession>
<dbReference type="Gene3D" id="3.30.470.20">
    <property type="entry name" value="ATP-grasp fold, B domain"/>
    <property type="match status" value="1"/>
</dbReference>
<dbReference type="Gene3D" id="1.10.1030.10">
    <property type="entry name" value="Carbamoyl-phosphate synthetase, large subunit oligomerisation domain"/>
    <property type="match status" value="1"/>
</dbReference>
<dbReference type="GO" id="GO:0004088">
    <property type="term" value="F:carbamoyl-phosphate synthase (glutamine-hydrolyzing) activity"/>
    <property type="evidence" value="ECO:0007669"/>
    <property type="project" value="TreeGrafter"/>
</dbReference>
<dbReference type="PANTHER" id="PTHR11405">
    <property type="entry name" value="CARBAMOYLTRANSFERASE FAMILY MEMBER"/>
    <property type="match status" value="1"/>
</dbReference>
<dbReference type="GO" id="GO:0019240">
    <property type="term" value="P:citrulline biosynthetic process"/>
    <property type="evidence" value="ECO:0007669"/>
    <property type="project" value="TreeGrafter"/>
</dbReference>
<proteinExistence type="predicted"/>
<dbReference type="KEGG" id="ncc:104946362"/>
<gene>
    <name evidence="6" type="primary">LOC104946362</name>
</gene>
<evidence type="ECO:0000256" key="3">
    <source>
        <dbReference type="ARBA" id="ARBA00022840"/>
    </source>
</evidence>
<evidence type="ECO:0000313" key="6">
    <source>
        <dbReference type="RefSeq" id="XP_010770524.1"/>
    </source>
</evidence>
<dbReference type="OrthoDB" id="434at2759"/>
<dbReference type="GO" id="GO:0005524">
    <property type="term" value="F:ATP binding"/>
    <property type="evidence" value="ECO:0007669"/>
    <property type="project" value="UniProtKB-KW"/>
</dbReference>
<dbReference type="GO" id="GO:0006207">
    <property type="term" value="P:'de novo' pyrimidine nucleobase biosynthetic process"/>
    <property type="evidence" value="ECO:0007669"/>
    <property type="project" value="TreeGrafter"/>
</dbReference>
<keyword evidence="5" id="KW-1185">Reference proteome</keyword>
<dbReference type="GO" id="GO:0006541">
    <property type="term" value="P:glutamine metabolic process"/>
    <property type="evidence" value="ECO:0007669"/>
    <property type="project" value="TreeGrafter"/>
</dbReference>
<reference evidence="6" key="1">
    <citation type="submission" date="2025-08" db="UniProtKB">
        <authorList>
            <consortium name="RefSeq"/>
        </authorList>
    </citation>
    <scope>IDENTIFICATION</scope>
    <source>
        <tissue evidence="6">Muscle</tissue>
    </source>
</reference>
<dbReference type="GO" id="GO:0004070">
    <property type="term" value="F:aspartate carbamoyltransferase activity"/>
    <property type="evidence" value="ECO:0007669"/>
    <property type="project" value="TreeGrafter"/>
</dbReference>
<organism evidence="5 6">
    <name type="scientific">Notothenia coriiceps</name>
    <name type="common">black rockcod</name>
    <dbReference type="NCBI Taxonomy" id="8208"/>
    <lineage>
        <taxon>Eukaryota</taxon>
        <taxon>Metazoa</taxon>
        <taxon>Chordata</taxon>
        <taxon>Craniata</taxon>
        <taxon>Vertebrata</taxon>
        <taxon>Euteleostomi</taxon>
        <taxon>Actinopterygii</taxon>
        <taxon>Neopterygii</taxon>
        <taxon>Teleostei</taxon>
        <taxon>Neoteleostei</taxon>
        <taxon>Acanthomorphata</taxon>
        <taxon>Eupercaria</taxon>
        <taxon>Perciformes</taxon>
        <taxon>Notothenioidei</taxon>
        <taxon>Nototheniidae</taxon>
        <taxon>Notothenia</taxon>
    </lineage>
</organism>
<dbReference type="InterPro" id="IPR036897">
    <property type="entry name" value="CarbamoylP_synth_lsu_oligo_sf"/>
</dbReference>
<dbReference type="GO" id="GO:0004151">
    <property type="term" value="F:dihydroorotase activity"/>
    <property type="evidence" value="ECO:0007669"/>
    <property type="project" value="TreeGrafter"/>
</dbReference>
<dbReference type="GO" id="GO:0005829">
    <property type="term" value="C:cytosol"/>
    <property type="evidence" value="ECO:0007669"/>
    <property type="project" value="TreeGrafter"/>
</dbReference>